<evidence type="ECO:0000313" key="2">
    <source>
        <dbReference type="EMBL" id="CEM32405.1"/>
    </source>
</evidence>
<evidence type="ECO:0000256" key="1">
    <source>
        <dbReference type="SAM" id="MobiDB-lite"/>
    </source>
</evidence>
<reference evidence="2 3" key="1">
    <citation type="submission" date="2014-11" db="EMBL/GenBank/DDBJ databases">
        <authorList>
            <person name="Zhu J."/>
            <person name="Qi W."/>
            <person name="Song R."/>
        </authorList>
    </citation>
    <scope>NUCLEOTIDE SEQUENCE [LARGE SCALE GENOMIC DNA]</scope>
</reference>
<dbReference type="Proteomes" id="UP000041254">
    <property type="component" value="Unassembled WGS sequence"/>
</dbReference>
<evidence type="ECO:0000313" key="3">
    <source>
        <dbReference type="Proteomes" id="UP000041254"/>
    </source>
</evidence>
<feature type="region of interest" description="Disordered" evidence="1">
    <location>
        <begin position="210"/>
        <end position="258"/>
    </location>
</feature>
<sequence length="297" mass="32921">MDTKRRIDMAKAFADLYLMLDAVRIWVAADVLCLWRCPHKVVKSLSIDFSRYKSFTYTRRPVVTSITPFSTRMSTQSRSHPCLLARWYGCLGRDDDLSFRLPSFLSGLPFLSRGHTYFADSMIYNDPFLSDRLSSKQDDSFGIVNDTEVNSDRQEGDLSGAVDRYITVLPQHPSAYHTEHSTVPAQPSLESQQLNTHRCAVMHCRFANAPLGPSDPGTTSSEGLTAPRLDTSSVSSSRTLAAPVQADRKTSGVGNDERSACIPELSTVDSFLSDSHNTSLSNTPGVNRLVRILSYAL</sequence>
<dbReference type="InParanoid" id="A0A0G4GPV3"/>
<dbReference type="VEuPathDB" id="CryptoDB:Vbra_23281"/>
<protein>
    <submittedName>
        <fullName evidence="2">Uncharacterized protein</fullName>
    </submittedName>
</protein>
<accession>A0A0G4GPV3</accession>
<keyword evidence="3" id="KW-1185">Reference proteome</keyword>
<gene>
    <name evidence="2" type="ORF">Vbra_23281</name>
</gene>
<organism evidence="2 3">
    <name type="scientific">Vitrella brassicaformis (strain CCMP3155)</name>
    <dbReference type="NCBI Taxonomy" id="1169540"/>
    <lineage>
        <taxon>Eukaryota</taxon>
        <taxon>Sar</taxon>
        <taxon>Alveolata</taxon>
        <taxon>Colpodellida</taxon>
        <taxon>Vitrellaceae</taxon>
        <taxon>Vitrella</taxon>
    </lineage>
</organism>
<feature type="compositionally biased region" description="Polar residues" evidence="1">
    <location>
        <begin position="230"/>
        <end position="239"/>
    </location>
</feature>
<proteinExistence type="predicted"/>
<feature type="compositionally biased region" description="Basic and acidic residues" evidence="1">
    <location>
        <begin position="246"/>
        <end position="258"/>
    </location>
</feature>
<dbReference type="AlphaFoldDB" id="A0A0G4GPV3"/>
<name>A0A0G4GPV3_VITBC</name>
<dbReference type="EMBL" id="CDMY01000750">
    <property type="protein sequence ID" value="CEM32405.1"/>
    <property type="molecule type" value="Genomic_DNA"/>
</dbReference>